<feature type="region of interest" description="Disordered" evidence="2">
    <location>
        <begin position="238"/>
        <end position="275"/>
    </location>
</feature>
<evidence type="ECO:0000256" key="1">
    <source>
        <dbReference type="SAM" id="Coils"/>
    </source>
</evidence>
<dbReference type="PROSITE" id="PS50089">
    <property type="entry name" value="ZF_RING_2"/>
    <property type="match status" value="1"/>
</dbReference>
<keyword evidence="1" id="KW-0175">Coiled coil</keyword>
<dbReference type="GO" id="GO:0016567">
    <property type="term" value="P:protein ubiquitination"/>
    <property type="evidence" value="ECO:0000318"/>
    <property type="project" value="GO_Central"/>
</dbReference>
<evidence type="ECO:0000256" key="2">
    <source>
        <dbReference type="SAM" id="MobiDB-lite"/>
    </source>
</evidence>
<dbReference type="AlphaFoldDB" id="A0A2A6BAM8"/>
<dbReference type="Pfam" id="PF13639">
    <property type="entry name" value="zf-RING_2"/>
    <property type="match status" value="1"/>
</dbReference>
<gene>
    <name evidence="3" type="primary">WBGene00094800</name>
</gene>
<name>A0A2A6BAM8_PRIPA</name>
<evidence type="ECO:0000313" key="4">
    <source>
        <dbReference type="Proteomes" id="UP000005239"/>
    </source>
</evidence>
<dbReference type="InterPro" id="IPR001841">
    <property type="entry name" value="Znf_RING"/>
</dbReference>
<dbReference type="OrthoDB" id="9351703at2759"/>
<accession>A0A2A6BAM8</accession>
<sequence length="275" mass="31343">MIANSHSAPSVGNHDECSICFEPLATKRIITLHPCMHRFHHTCIVRWLESAENFVTAEPRCSHCRTVADRRIDERGRRVPLVFPMEEKGEELNINEIVLTDMVDLWTKISGIIDSLNDDKKRAEQIGKSKEFIADIDQEMDKLRHRQDATELLFVTIVINKDVLIKSLQDEVADRKTAFDKEIVHGIRTRAAAKRRRVVEKELAQAKKEFEDEVNATSKDVQKAFKKHCAAKLAAVAADATAALPGPSTTEPAKRRMRVEDNSEEGPQMKRRRRN</sequence>
<evidence type="ECO:0000313" key="3">
    <source>
        <dbReference type="EnsemblMetazoa" id="PPA05246.1"/>
    </source>
</evidence>
<dbReference type="InterPro" id="IPR013083">
    <property type="entry name" value="Znf_RING/FYVE/PHD"/>
</dbReference>
<keyword evidence="4" id="KW-1185">Reference proteome</keyword>
<dbReference type="Gene3D" id="3.30.40.10">
    <property type="entry name" value="Zinc/RING finger domain, C3HC4 (zinc finger)"/>
    <property type="match status" value="1"/>
</dbReference>
<dbReference type="SMART" id="SM00184">
    <property type="entry name" value="RING"/>
    <property type="match status" value="1"/>
</dbReference>
<dbReference type="GO" id="GO:0006511">
    <property type="term" value="P:ubiquitin-dependent protein catabolic process"/>
    <property type="evidence" value="ECO:0000318"/>
    <property type="project" value="GO_Central"/>
</dbReference>
<proteinExistence type="predicted"/>
<dbReference type="GO" id="GO:0061630">
    <property type="term" value="F:ubiquitin protein ligase activity"/>
    <property type="evidence" value="ECO:0000318"/>
    <property type="project" value="GO_Central"/>
</dbReference>
<reference evidence="3" key="2">
    <citation type="submission" date="2022-06" db="UniProtKB">
        <authorList>
            <consortium name="EnsemblMetazoa"/>
        </authorList>
    </citation>
    <scope>IDENTIFICATION</scope>
    <source>
        <strain evidence="3">PS312</strain>
    </source>
</reference>
<dbReference type="SUPFAM" id="SSF57850">
    <property type="entry name" value="RING/U-box"/>
    <property type="match status" value="1"/>
</dbReference>
<dbReference type="CDD" id="cd16448">
    <property type="entry name" value="RING-H2"/>
    <property type="match status" value="1"/>
</dbReference>
<reference evidence="4" key="1">
    <citation type="journal article" date="2008" name="Nat. Genet.">
        <title>The Pristionchus pacificus genome provides a unique perspective on nematode lifestyle and parasitism.</title>
        <authorList>
            <person name="Dieterich C."/>
            <person name="Clifton S.W."/>
            <person name="Schuster L.N."/>
            <person name="Chinwalla A."/>
            <person name="Delehaunty K."/>
            <person name="Dinkelacker I."/>
            <person name="Fulton L."/>
            <person name="Fulton R."/>
            <person name="Godfrey J."/>
            <person name="Minx P."/>
            <person name="Mitreva M."/>
            <person name="Roeseler W."/>
            <person name="Tian H."/>
            <person name="Witte H."/>
            <person name="Yang S.P."/>
            <person name="Wilson R.K."/>
            <person name="Sommer R.J."/>
        </authorList>
    </citation>
    <scope>NUCLEOTIDE SEQUENCE [LARGE SCALE GENOMIC DNA]</scope>
    <source>
        <strain evidence="4">PS312</strain>
    </source>
</reference>
<feature type="compositionally biased region" description="Basic and acidic residues" evidence="2">
    <location>
        <begin position="252"/>
        <end position="261"/>
    </location>
</feature>
<organism evidence="3 4">
    <name type="scientific">Pristionchus pacificus</name>
    <name type="common">Parasitic nematode worm</name>
    <dbReference type="NCBI Taxonomy" id="54126"/>
    <lineage>
        <taxon>Eukaryota</taxon>
        <taxon>Metazoa</taxon>
        <taxon>Ecdysozoa</taxon>
        <taxon>Nematoda</taxon>
        <taxon>Chromadorea</taxon>
        <taxon>Rhabditida</taxon>
        <taxon>Rhabditina</taxon>
        <taxon>Diplogasteromorpha</taxon>
        <taxon>Diplogasteroidea</taxon>
        <taxon>Neodiplogasteridae</taxon>
        <taxon>Pristionchus</taxon>
    </lineage>
</organism>
<accession>A0A8R1YAV4</accession>
<protein>
    <submittedName>
        <fullName evidence="3">Zinc finger protein</fullName>
    </submittedName>
</protein>
<dbReference type="Proteomes" id="UP000005239">
    <property type="component" value="Unassembled WGS sequence"/>
</dbReference>
<feature type="coiled-coil region" evidence="1">
    <location>
        <begin position="189"/>
        <end position="227"/>
    </location>
</feature>
<dbReference type="EnsemblMetazoa" id="PPA05246.1">
    <property type="protein sequence ID" value="PPA05246.1"/>
    <property type="gene ID" value="WBGene00094800"/>
</dbReference>